<dbReference type="GO" id="GO:0004674">
    <property type="term" value="F:protein serine/threonine kinase activity"/>
    <property type="evidence" value="ECO:0007669"/>
    <property type="project" value="InterPro"/>
</dbReference>
<protein>
    <recommendedName>
        <fullName evidence="3">Casein kinase 1 gamma C-terminal domain-containing protein</fullName>
    </recommendedName>
</protein>
<accession>A0A9P0A022</accession>
<keyword evidence="5" id="KW-1185">Reference proteome</keyword>
<dbReference type="EMBL" id="OU963862">
    <property type="protein sequence ID" value="CAH0381412.1"/>
    <property type="molecule type" value="Genomic_DNA"/>
</dbReference>
<dbReference type="AlphaFoldDB" id="A0A9P0A022"/>
<gene>
    <name evidence="4" type="ORF">BEMITA_LOCUS1066</name>
</gene>
<evidence type="ECO:0000313" key="4">
    <source>
        <dbReference type="EMBL" id="CAH0381412.1"/>
    </source>
</evidence>
<sequence length="131" mass="14680">MPEKGVSCDREQHIQLRAKSKRRVVSSTNGELANDDPTAGHSNTPITAQTEVEIVDDTRFDPIVEILAAILDFGHPFEPETILDLKFGLYDQSYIVKDPLHGIKNKFQHLQPPSPHFGRHLELEGLDAKLS</sequence>
<reference evidence="4" key="1">
    <citation type="submission" date="2021-12" db="EMBL/GenBank/DDBJ databases">
        <authorList>
            <person name="King R."/>
        </authorList>
    </citation>
    <scope>NUCLEOTIDE SEQUENCE</scope>
</reference>
<dbReference type="Proteomes" id="UP001152759">
    <property type="component" value="Chromosome 1"/>
</dbReference>
<feature type="domain" description="Casein kinase 1 gamma C-terminal" evidence="3">
    <location>
        <begin position="15"/>
        <end position="46"/>
    </location>
</feature>
<proteinExistence type="predicted"/>
<evidence type="ECO:0000256" key="2">
    <source>
        <dbReference type="SAM" id="MobiDB-lite"/>
    </source>
</evidence>
<evidence type="ECO:0000259" key="3">
    <source>
        <dbReference type="Pfam" id="PF12605"/>
    </source>
</evidence>
<evidence type="ECO:0000313" key="5">
    <source>
        <dbReference type="Proteomes" id="UP001152759"/>
    </source>
</evidence>
<dbReference type="InterPro" id="IPR022247">
    <property type="entry name" value="Casein_kinase-1_gamma_C"/>
</dbReference>
<keyword evidence="1" id="KW-0808">Transferase</keyword>
<organism evidence="4 5">
    <name type="scientific">Bemisia tabaci</name>
    <name type="common">Sweetpotato whitefly</name>
    <name type="synonym">Aleurodes tabaci</name>
    <dbReference type="NCBI Taxonomy" id="7038"/>
    <lineage>
        <taxon>Eukaryota</taxon>
        <taxon>Metazoa</taxon>
        <taxon>Ecdysozoa</taxon>
        <taxon>Arthropoda</taxon>
        <taxon>Hexapoda</taxon>
        <taxon>Insecta</taxon>
        <taxon>Pterygota</taxon>
        <taxon>Neoptera</taxon>
        <taxon>Paraneoptera</taxon>
        <taxon>Hemiptera</taxon>
        <taxon>Sternorrhyncha</taxon>
        <taxon>Aleyrodoidea</taxon>
        <taxon>Aleyrodidae</taxon>
        <taxon>Aleyrodinae</taxon>
        <taxon>Bemisia</taxon>
    </lineage>
</organism>
<name>A0A9P0A022_BEMTA</name>
<dbReference type="Pfam" id="PF12605">
    <property type="entry name" value="CK1gamma_C"/>
    <property type="match status" value="1"/>
</dbReference>
<evidence type="ECO:0000256" key="1">
    <source>
        <dbReference type="ARBA" id="ARBA00022679"/>
    </source>
</evidence>
<feature type="region of interest" description="Disordered" evidence="2">
    <location>
        <begin position="19"/>
        <end position="48"/>
    </location>
</feature>